<keyword evidence="1" id="KW-0732">Signal</keyword>
<evidence type="ECO:0000256" key="1">
    <source>
        <dbReference type="SAM" id="SignalP"/>
    </source>
</evidence>
<evidence type="ECO:0000259" key="2">
    <source>
        <dbReference type="Pfam" id="PF14730"/>
    </source>
</evidence>
<dbReference type="CDD" id="cd12190">
    <property type="entry name" value="Bacova_04320_like"/>
    <property type="match status" value="1"/>
</dbReference>
<sequence length="204" mass="23961">MRRILLSLLLCLPLSMAAQNTWEMPEQVQDGKIVKVLPDQKYLVGAVPVVDGRVVFDTVINVPGKNARQIHDILLDYMTKITKEKNQLEQSRITLDDKNERIICGTYQEWLVFKSTALVLDRTRFIYNIIAKYEDGKAEITLTRIYYLYDEERTPQSYKAEEWITDEYGLKKKKNALSRVSGKFRKKTIDRKDYLFRKFAEVLK</sequence>
<dbReference type="Gene3D" id="3.30.530.80">
    <property type="match status" value="1"/>
</dbReference>
<protein>
    <submittedName>
        <fullName evidence="3">DUF4468 domain-containing protein</fullName>
    </submittedName>
</protein>
<name>A0ABX2ALZ1_9BACT</name>
<accession>A0ABX2ALZ1</accession>
<dbReference type="Proteomes" id="UP000714420">
    <property type="component" value="Unassembled WGS sequence"/>
</dbReference>
<gene>
    <name evidence="3" type="ORF">HPS56_02570</name>
</gene>
<dbReference type="EMBL" id="JABKKF010000002">
    <property type="protein sequence ID" value="NPD91244.1"/>
    <property type="molecule type" value="Genomic_DNA"/>
</dbReference>
<dbReference type="InterPro" id="IPR027823">
    <property type="entry name" value="DUF4468"/>
</dbReference>
<feature type="signal peptide" evidence="1">
    <location>
        <begin position="1"/>
        <end position="17"/>
    </location>
</feature>
<organism evidence="3 4">
    <name type="scientific">Xylanibacter muris</name>
    <dbReference type="NCBI Taxonomy" id="2736290"/>
    <lineage>
        <taxon>Bacteria</taxon>
        <taxon>Pseudomonadati</taxon>
        <taxon>Bacteroidota</taxon>
        <taxon>Bacteroidia</taxon>
        <taxon>Bacteroidales</taxon>
        <taxon>Prevotellaceae</taxon>
        <taxon>Xylanibacter</taxon>
    </lineage>
</organism>
<keyword evidence="4" id="KW-1185">Reference proteome</keyword>
<dbReference type="RefSeq" id="WP_172273410.1">
    <property type="nucleotide sequence ID" value="NZ_CASGMU010000002.1"/>
</dbReference>
<comment type="caution">
    <text evidence="3">The sequence shown here is derived from an EMBL/GenBank/DDBJ whole genome shotgun (WGS) entry which is preliminary data.</text>
</comment>
<evidence type="ECO:0000313" key="3">
    <source>
        <dbReference type="EMBL" id="NPD91244.1"/>
    </source>
</evidence>
<dbReference type="Pfam" id="PF14730">
    <property type="entry name" value="DUF4468"/>
    <property type="match status" value="1"/>
</dbReference>
<evidence type="ECO:0000313" key="4">
    <source>
        <dbReference type="Proteomes" id="UP000714420"/>
    </source>
</evidence>
<feature type="domain" description="DUF4468" evidence="2">
    <location>
        <begin position="56"/>
        <end position="147"/>
    </location>
</feature>
<reference evidence="3 4" key="1">
    <citation type="submission" date="2020-05" db="EMBL/GenBank/DDBJ databases">
        <title>Distinct polysaccharide utilization as determinants for interspecies competition between intestinal Prevotella spp.</title>
        <authorList>
            <person name="Galvez E.J.C."/>
            <person name="Iljazovic A."/>
            <person name="Strowig T."/>
        </authorList>
    </citation>
    <scope>NUCLEOTIDE SEQUENCE [LARGE SCALE GENOMIC DNA]</scope>
    <source>
        <strain evidence="3 4">PMUR</strain>
    </source>
</reference>
<feature type="chain" id="PRO_5046246685" evidence="1">
    <location>
        <begin position="18"/>
        <end position="204"/>
    </location>
</feature>
<proteinExistence type="predicted"/>